<evidence type="ECO:0000256" key="9">
    <source>
        <dbReference type="ARBA" id="ARBA00022989"/>
    </source>
</evidence>
<feature type="domain" description="ABC transmembrane type-1" evidence="14">
    <location>
        <begin position="955"/>
        <end position="1240"/>
    </location>
</feature>
<dbReference type="NCBIfam" id="TIGR00957">
    <property type="entry name" value="MRP_assoc_pro"/>
    <property type="match status" value="1"/>
</dbReference>
<feature type="transmembrane region" description="Helical" evidence="12">
    <location>
        <begin position="22"/>
        <end position="49"/>
    </location>
</feature>
<dbReference type="GO" id="GO:0140359">
    <property type="term" value="F:ABC-type transporter activity"/>
    <property type="evidence" value="ECO:0007669"/>
    <property type="project" value="InterPro"/>
</dbReference>
<evidence type="ECO:0000259" key="13">
    <source>
        <dbReference type="PROSITE" id="PS50893"/>
    </source>
</evidence>
<dbReference type="InterPro" id="IPR050173">
    <property type="entry name" value="ABC_transporter_C-like"/>
</dbReference>
<dbReference type="STRING" id="2018661.A0A2A2K9J9"/>
<feature type="compositionally biased region" description="Basic and acidic residues" evidence="11">
    <location>
        <begin position="824"/>
        <end position="837"/>
    </location>
</feature>
<dbReference type="FunFam" id="3.40.50.300:FF:000074">
    <property type="entry name" value="Multidrug resistance-associated protein 5 isoform 1"/>
    <property type="match status" value="1"/>
</dbReference>
<dbReference type="CDD" id="cd18595">
    <property type="entry name" value="ABC_6TM_MRP1_2_3_6_D1_like"/>
    <property type="match status" value="1"/>
</dbReference>
<dbReference type="InterPro" id="IPR005292">
    <property type="entry name" value="MRP"/>
</dbReference>
<accession>A0A2A2K9J9</accession>
<keyword evidence="4" id="KW-1003">Cell membrane</keyword>
<evidence type="ECO:0000256" key="4">
    <source>
        <dbReference type="ARBA" id="ARBA00022475"/>
    </source>
</evidence>
<evidence type="ECO:0000256" key="3">
    <source>
        <dbReference type="ARBA" id="ARBA00022448"/>
    </source>
</evidence>
<dbReference type="SMART" id="SM00382">
    <property type="entry name" value="AAA"/>
    <property type="match status" value="2"/>
</dbReference>
<dbReference type="FunFam" id="3.40.50.300:FF:000997">
    <property type="entry name" value="Multidrug resistance-associated protein 1"/>
    <property type="match status" value="1"/>
</dbReference>
<feature type="transmembrane region" description="Helical" evidence="12">
    <location>
        <begin position="328"/>
        <end position="350"/>
    </location>
</feature>
<evidence type="ECO:0000256" key="10">
    <source>
        <dbReference type="ARBA" id="ARBA00023136"/>
    </source>
</evidence>
<evidence type="ECO:0000313" key="16">
    <source>
        <dbReference type="Proteomes" id="UP000218231"/>
    </source>
</evidence>
<dbReference type="EMBL" id="LIAE01009236">
    <property type="protein sequence ID" value="PAV70624.1"/>
    <property type="molecule type" value="Genomic_DNA"/>
</dbReference>
<dbReference type="Gene3D" id="1.20.1560.10">
    <property type="entry name" value="ABC transporter type 1, transmembrane domain"/>
    <property type="match status" value="2"/>
</dbReference>
<dbReference type="SUPFAM" id="SSF90123">
    <property type="entry name" value="ABC transporter transmembrane region"/>
    <property type="match status" value="2"/>
</dbReference>
<dbReference type="CDD" id="cd18603">
    <property type="entry name" value="ABC_6TM_MRP1_2_3_6_D2_like"/>
    <property type="match status" value="1"/>
</dbReference>
<feature type="region of interest" description="Disordered" evidence="11">
    <location>
        <begin position="824"/>
        <end position="858"/>
    </location>
</feature>
<comment type="similarity">
    <text evidence="2">Belongs to the ABC transporter superfamily. ABCC family. Conjugate transporter (TC 3.A.1.208) subfamily.</text>
</comment>
<dbReference type="InterPro" id="IPR027417">
    <property type="entry name" value="P-loop_NTPase"/>
</dbReference>
<evidence type="ECO:0000256" key="1">
    <source>
        <dbReference type="ARBA" id="ARBA00004651"/>
    </source>
</evidence>
<dbReference type="PROSITE" id="PS00211">
    <property type="entry name" value="ABC_TRANSPORTER_1"/>
    <property type="match status" value="1"/>
</dbReference>
<evidence type="ECO:0000256" key="11">
    <source>
        <dbReference type="SAM" id="MobiDB-lite"/>
    </source>
</evidence>
<keyword evidence="8" id="KW-0067">ATP-binding</keyword>
<feature type="transmembrane region" description="Helical" evidence="12">
    <location>
        <begin position="1210"/>
        <end position="1232"/>
    </location>
</feature>
<evidence type="ECO:0000256" key="5">
    <source>
        <dbReference type="ARBA" id="ARBA00022692"/>
    </source>
</evidence>
<dbReference type="PROSITE" id="PS50929">
    <property type="entry name" value="ABC_TM1F"/>
    <property type="match status" value="2"/>
</dbReference>
<dbReference type="InterPro" id="IPR011527">
    <property type="entry name" value="ABC1_TM_dom"/>
</dbReference>
<dbReference type="GO" id="GO:0016887">
    <property type="term" value="F:ATP hydrolysis activity"/>
    <property type="evidence" value="ECO:0007669"/>
    <property type="project" value="InterPro"/>
</dbReference>
<dbReference type="OrthoDB" id="6500128at2759"/>
<dbReference type="CDD" id="cd03250">
    <property type="entry name" value="ABCC_MRP_domain1"/>
    <property type="match status" value="1"/>
</dbReference>
<organism evidence="15 16">
    <name type="scientific">Diploscapter pachys</name>
    <dbReference type="NCBI Taxonomy" id="2018661"/>
    <lineage>
        <taxon>Eukaryota</taxon>
        <taxon>Metazoa</taxon>
        <taxon>Ecdysozoa</taxon>
        <taxon>Nematoda</taxon>
        <taxon>Chromadorea</taxon>
        <taxon>Rhabditida</taxon>
        <taxon>Rhabditina</taxon>
        <taxon>Rhabditomorpha</taxon>
        <taxon>Rhabditoidea</taxon>
        <taxon>Rhabditidae</taxon>
        <taxon>Diploscapter</taxon>
    </lineage>
</organism>
<feature type="transmembrane region" description="Helical" evidence="12">
    <location>
        <begin position="1098"/>
        <end position="1118"/>
    </location>
</feature>
<dbReference type="Proteomes" id="UP000218231">
    <property type="component" value="Unassembled WGS sequence"/>
</dbReference>
<feature type="domain" description="ABC transmembrane type-1" evidence="14">
    <location>
        <begin position="297"/>
        <end position="572"/>
    </location>
</feature>
<name>A0A2A2K9J9_9BILA</name>
<dbReference type="InterPro" id="IPR003593">
    <property type="entry name" value="AAA+_ATPase"/>
</dbReference>
<keyword evidence="9 12" id="KW-1133">Transmembrane helix</keyword>
<dbReference type="PANTHER" id="PTHR24223">
    <property type="entry name" value="ATP-BINDING CASSETTE SUB-FAMILY C"/>
    <property type="match status" value="1"/>
</dbReference>
<dbReference type="InterPro" id="IPR003439">
    <property type="entry name" value="ABC_transporter-like_ATP-bd"/>
</dbReference>
<keyword evidence="10 12" id="KW-0472">Membrane</keyword>
<feature type="domain" description="ABC transporter" evidence="13">
    <location>
        <begin position="1278"/>
        <end position="1512"/>
    </location>
</feature>
<evidence type="ECO:0000256" key="8">
    <source>
        <dbReference type="ARBA" id="ARBA00022840"/>
    </source>
</evidence>
<feature type="domain" description="ABC transporter" evidence="13">
    <location>
        <begin position="605"/>
        <end position="817"/>
    </location>
</feature>
<dbReference type="Gene3D" id="3.40.50.300">
    <property type="entry name" value="P-loop containing nucleotide triphosphate hydrolases"/>
    <property type="match status" value="2"/>
</dbReference>
<keyword evidence="3" id="KW-0813">Transport</keyword>
<gene>
    <name evidence="15" type="ORF">WR25_02033</name>
</gene>
<keyword evidence="6" id="KW-0677">Repeat</keyword>
<keyword evidence="7" id="KW-0547">Nucleotide-binding</keyword>
<feature type="transmembrane region" description="Helical" evidence="12">
    <location>
        <begin position="953"/>
        <end position="974"/>
    </location>
</feature>
<dbReference type="FunFam" id="1.20.1560.10:FF:000081">
    <property type="entry name" value="Protein CBG24505"/>
    <property type="match status" value="1"/>
</dbReference>
<dbReference type="InterPro" id="IPR036640">
    <property type="entry name" value="ABC1_TM_sf"/>
</dbReference>
<comment type="caution">
    <text evidence="15">The sequence shown here is derived from an EMBL/GenBank/DDBJ whole genome shotgun (WGS) entry which is preliminary data.</text>
</comment>
<feature type="region of interest" description="Disordered" evidence="11">
    <location>
        <begin position="893"/>
        <end position="914"/>
    </location>
</feature>
<feature type="region of interest" description="Disordered" evidence="11">
    <location>
        <begin position="233"/>
        <end position="254"/>
    </location>
</feature>
<evidence type="ECO:0000256" key="12">
    <source>
        <dbReference type="SAM" id="Phobius"/>
    </source>
</evidence>
<dbReference type="PANTHER" id="PTHR24223:SF342">
    <property type="entry name" value="MULTIDRUG RESISTANCE-ASSOCIATED PROTEIN 1"/>
    <property type="match status" value="1"/>
</dbReference>
<feature type="transmembrane region" description="Helical" evidence="12">
    <location>
        <begin position="55"/>
        <end position="74"/>
    </location>
</feature>
<evidence type="ECO:0000256" key="2">
    <source>
        <dbReference type="ARBA" id="ARBA00009726"/>
    </source>
</evidence>
<dbReference type="InterPro" id="IPR017871">
    <property type="entry name" value="ABC_transporter-like_CS"/>
</dbReference>
<proteinExistence type="inferred from homology"/>
<dbReference type="SUPFAM" id="SSF52540">
    <property type="entry name" value="P-loop containing nucleoside triphosphate hydrolases"/>
    <property type="match status" value="2"/>
</dbReference>
<feature type="transmembrane region" description="Helical" evidence="12">
    <location>
        <begin position="86"/>
        <end position="105"/>
    </location>
</feature>
<keyword evidence="5 12" id="KW-0812">Transmembrane</keyword>
<feature type="transmembrane region" description="Helical" evidence="12">
    <location>
        <begin position="430"/>
        <end position="451"/>
    </location>
</feature>
<reference evidence="15 16" key="1">
    <citation type="journal article" date="2017" name="Curr. Biol.">
        <title>Genome architecture and evolution of a unichromosomal asexual nematode.</title>
        <authorList>
            <person name="Fradin H."/>
            <person name="Zegar C."/>
            <person name="Gutwein M."/>
            <person name="Lucas J."/>
            <person name="Kovtun M."/>
            <person name="Corcoran D."/>
            <person name="Baugh L.R."/>
            <person name="Kiontke K."/>
            <person name="Gunsalus K."/>
            <person name="Fitch D.H."/>
            <person name="Piano F."/>
        </authorList>
    </citation>
    <scope>NUCLEOTIDE SEQUENCE [LARGE SCALE GENOMIC DNA]</scope>
    <source>
        <strain evidence="15">PF1309</strain>
    </source>
</reference>
<evidence type="ECO:0000313" key="15">
    <source>
        <dbReference type="EMBL" id="PAV70624.1"/>
    </source>
</evidence>
<dbReference type="CDD" id="cd03244">
    <property type="entry name" value="ABCC_MRP_domain2"/>
    <property type="match status" value="1"/>
</dbReference>
<keyword evidence="16" id="KW-1185">Reference proteome</keyword>
<dbReference type="PROSITE" id="PS50893">
    <property type="entry name" value="ABC_TRANSPORTER_2"/>
    <property type="match status" value="2"/>
</dbReference>
<sequence length="1517" mass="171394">MEINNVSDNAFKRLDAFCGEKFWTLSGLLVLVAGLQFSISIYEALFIRLPYAVDFVYPLTMCLAMVLHTMFIYACRHFGKLTSGGLFLSWLTFTICGAPELYYWLNVSAAGKPIESMKRILYMIWWWSCLTESILHCFADTPPPYKRLSDDSACERESGFESPEMTSSFLTRLTMWWFNSICIKGVRKPLEVGDLYELNTKDTSRYLVPRWEKLWDKYMNKYNGRLRERSELRSMTDNGIEEPRQNGTTDHTPLLDSSGADYGSVPESSEGLRPPSIIWCLFLLFKWDIVTAFTTKAVSDILTFCNPLLLKSLIRFTENLERPLWQGLLLAGTMFVSSELASLMLSHYYYLMYRVGTRVQTCLTAAVYKKTLRLSNSARREKTVGEIVNLMAIDIDRFQQITPQTVQYWSNPFQFCLALFFLWQQIGVSVMSGMVVMFMLFPINFVITMIIRKWQVEQMHYKDERTKMVNEVLNGIKVIKLYAWEPPMESVITELREQELRLIRKAAFLRTLSDMLNSASPFLVALSTFSTFILIDPKNVLTPEIAFVSLTLFNQLRTPMSQIAELITMTVQVIVSNRRLKEFLVADELSSDCIDRTARDNDDVISVTDATMAWDKADPQATGLAGLNLSVQRGQLITVVGRVGAGKSSLLQALLGEMERLRGYIGMSGRVSYVPQQPWMQNNTMRNNITFGKKFDEYFYNRVLDACALYPDLQMLPCGGQKARISLARAIYQNHDVYLLDDPMSAVDAHVGAQLFSAVIGPEGMLRNKTRILVTNELSFLRHSNLIVIMKDGKIEVEGSYAELMQQGALEQLLKECEMEEKERKKIEAESDDDMHRGKYRVGKKSGPASFDEDSDGEIKPDLVSESPLIDNILGTSHMSTVSGIITRRRMSTSVMKKQQKRKQSMVRGSGAASAVTGTTADARQLTTAERVETGRVKYDTYLNYFSAMGMRVALLFIFGMTLSTIFSMLRNLWLTDWSNDNSRAAYHNQTGKETVAMRLGVYAVLGFSEVFLLFVGMLSLLFGGVSASRNLHAPLIHAIFRAPMAFFDTTPFGRILNRIGKDIETVDLALPFNVQFFLQCLLQVTSTLIIIMISTPIFGIVVIPLAVMYLTVMRYYIATSRQLKRLEGVTRSPIYSHLSESIQGAATIRAYNCCPRFAYASEQKVDTHVQCRYLNYVANRWLSVRLEFIGNCIVLFSALFATLTRDTTTSGVIGLSVSYALNITVVLNFAVRQITKLETNIVSVERVKEYSETMPEAAWESEDDKKPPSDWPNEGRIELLGYSTRYRPALGLVVKQLNASIQPHEKVGIVGRTGAGKSSVTLALFRMIEAAEGRICIDGVDISQLGLHDLRSRITIIPQDPVLFSGTLRFNLDPFERHSDEEIWKSLEMANLKDFAKAQHAELSHEIAEGGENISVGQRQLVCLARALLRKSKVLILDEATAAIDVSTDALIQKTIREEFAESTVLTIAHRLNTIMDYDRIIVLSEGRICEFDSPPALMSNKRSEFYSMAKKAGLA</sequence>
<dbReference type="GO" id="GO:0005886">
    <property type="term" value="C:plasma membrane"/>
    <property type="evidence" value="ECO:0007669"/>
    <property type="project" value="UniProtKB-SubCell"/>
</dbReference>
<dbReference type="Pfam" id="PF00664">
    <property type="entry name" value="ABC_membrane"/>
    <property type="match status" value="2"/>
</dbReference>
<evidence type="ECO:0000259" key="14">
    <source>
        <dbReference type="PROSITE" id="PS50929"/>
    </source>
</evidence>
<feature type="transmembrane region" description="Helical" evidence="12">
    <location>
        <begin position="1000"/>
        <end position="1023"/>
    </location>
</feature>
<dbReference type="GO" id="GO:0005524">
    <property type="term" value="F:ATP binding"/>
    <property type="evidence" value="ECO:0007669"/>
    <property type="project" value="UniProtKB-KW"/>
</dbReference>
<feature type="transmembrane region" description="Helical" evidence="12">
    <location>
        <begin position="1183"/>
        <end position="1204"/>
    </location>
</feature>
<dbReference type="Pfam" id="PF00005">
    <property type="entry name" value="ABC_tran"/>
    <property type="match status" value="2"/>
</dbReference>
<dbReference type="FunFam" id="1.20.1560.10:FF:000100">
    <property type="entry name" value="ABC transporter ATP-binding protein"/>
    <property type="match status" value="1"/>
</dbReference>
<comment type="subcellular location">
    <subcellularLocation>
        <location evidence="1">Cell membrane</location>
        <topology evidence="1">Multi-pass membrane protein</topology>
    </subcellularLocation>
</comment>
<evidence type="ECO:0000256" key="7">
    <source>
        <dbReference type="ARBA" id="ARBA00022741"/>
    </source>
</evidence>
<evidence type="ECO:0000256" key="6">
    <source>
        <dbReference type="ARBA" id="ARBA00022737"/>
    </source>
</evidence>
<protein>
    <submittedName>
        <fullName evidence="15">Uncharacterized protein</fullName>
    </submittedName>
</protein>